<dbReference type="AlphaFoldDB" id="A0A1B0A9K1"/>
<dbReference type="EnsemblMetazoa" id="GPAI038546-RA">
    <property type="protein sequence ID" value="GPAI038546-PA"/>
    <property type="gene ID" value="GPAI038546"/>
</dbReference>
<evidence type="ECO:0000313" key="2">
    <source>
        <dbReference type="EnsemblMetazoa" id="GPAI038546-PA"/>
    </source>
</evidence>
<feature type="signal peptide" evidence="1">
    <location>
        <begin position="1"/>
        <end position="18"/>
    </location>
</feature>
<protein>
    <recommendedName>
        <fullName evidence="4">Secreted protein</fullName>
    </recommendedName>
</protein>
<dbReference type="Proteomes" id="UP000092445">
    <property type="component" value="Unassembled WGS sequence"/>
</dbReference>
<accession>A0A1B0A9K1</accession>
<sequence>MVSTYTLVVATALHGLLGVSFFNEQRTDQCSTAPAHRLGPVHFSATLCPHAIDKVDCGRNYFRYINRRVWRFSLRDAKMKSLQPDNLANISRDEFNGRPRKNIRLMDK</sequence>
<evidence type="ECO:0008006" key="4">
    <source>
        <dbReference type="Google" id="ProtNLM"/>
    </source>
</evidence>
<name>A0A1B0A9K1_GLOPL</name>
<evidence type="ECO:0000313" key="3">
    <source>
        <dbReference type="Proteomes" id="UP000092445"/>
    </source>
</evidence>
<reference evidence="2" key="2">
    <citation type="submission" date="2020-05" db="UniProtKB">
        <authorList>
            <consortium name="EnsemblMetazoa"/>
        </authorList>
    </citation>
    <scope>IDENTIFICATION</scope>
    <source>
        <strain evidence="2">IAEA</strain>
    </source>
</reference>
<reference evidence="3" key="1">
    <citation type="submission" date="2014-03" db="EMBL/GenBank/DDBJ databases">
        <authorList>
            <person name="Aksoy S."/>
            <person name="Warren W."/>
            <person name="Wilson R.K."/>
        </authorList>
    </citation>
    <scope>NUCLEOTIDE SEQUENCE [LARGE SCALE GENOMIC DNA]</scope>
    <source>
        <strain evidence="3">IAEA</strain>
    </source>
</reference>
<keyword evidence="3" id="KW-1185">Reference proteome</keyword>
<organism evidence="2 3">
    <name type="scientific">Glossina pallidipes</name>
    <name type="common">Tsetse fly</name>
    <dbReference type="NCBI Taxonomy" id="7398"/>
    <lineage>
        <taxon>Eukaryota</taxon>
        <taxon>Metazoa</taxon>
        <taxon>Ecdysozoa</taxon>
        <taxon>Arthropoda</taxon>
        <taxon>Hexapoda</taxon>
        <taxon>Insecta</taxon>
        <taxon>Pterygota</taxon>
        <taxon>Neoptera</taxon>
        <taxon>Endopterygota</taxon>
        <taxon>Diptera</taxon>
        <taxon>Brachycera</taxon>
        <taxon>Muscomorpha</taxon>
        <taxon>Hippoboscoidea</taxon>
        <taxon>Glossinidae</taxon>
        <taxon>Glossina</taxon>
    </lineage>
</organism>
<feature type="chain" id="PRO_5008403680" description="Secreted protein" evidence="1">
    <location>
        <begin position="19"/>
        <end position="108"/>
    </location>
</feature>
<dbReference type="VEuPathDB" id="VectorBase:GPAI038546"/>
<keyword evidence="1" id="KW-0732">Signal</keyword>
<proteinExistence type="predicted"/>
<evidence type="ECO:0000256" key="1">
    <source>
        <dbReference type="SAM" id="SignalP"/>
    </source>
</evidence>